<protein>
    <recommendedName>
        <fullName evidence="4">AB hydrolase-1 domain-containing protein</fullName>
    </recommendedName>
</protein>
<reference evidence="2" key="1">
    <citation type="submission" date="2018-04" db="EMBL/GenBank/DDBJ databases">
        <title>Whole genome sequencing of Hypsizygus marmoreus.</title>
        <authorList>
            <person name="Choi I.-G."/>
            <person name="Min B."/>
            <person name="Kim J.-G."/>
            <person name="Kim S."/>
            <person name="Oh Y.-L."/>
            <person name="Kong W.-S."/>
            <person name="Park H."/>
            <person name="Jeong J."/>
            <person name="Song E.-S."/>
        </authorList>
    </citation>
    <scope>NUCLEOTIDE SEQUENCE [LARGE SCALE GENOMIC DNA]</scope>
    <source>
        <strain evidence="2">51987-8</strain>
    </source>
</reference>
<evidence type="ECO:0008006" key="4">
    <source>
        <dbReference type="Google" id="ProtNLM"/>
    </source>
</evidence>
<name>A0A369JYL4_HYPMA</name>
<dbReference type="GO" id="GO:0008126">
    <property type="term" value="F:acetylesterase activity"/>
    <property type="evidence" value="ECO:0007669"/>
    <property type="project" value="TreeGrafter"/>
</dbReference>
<dbReference type="Gene3D" id="3.40.50.1820">
    <property type="entry name" value="alpha/beta hydrolase"/>
    <property type="match status" value="1"/>
</dbReference>
<evidence type="ECO:0000313" key="3">
    <source>
        <dbReference type="Proteomes" id="UP000076154"/>
    </source>
</evidence>
<comment type="similarity">
    <text evidence="1">Belongs to the AB hydrolase superfamily. AB hydrolase 4 family.</text>
</comment>
<accession>A0A369JYL4</accession>
<dbReference type="STRING" id="39966.A0A369JYL4"/>
<dbReference type="SUPFAM" id="SSF53474">
    <property type="entry name" value="alpha/beta-Hydrolases"/>
    <property type="match status" value="1"/>
</dbReference>
<dbReference type="PANTHER" id="PTHR10794">
    <property type="entry name" value="ABHYDROLASE DOMAIN-CONTAINING PROTEIN"/>
    <property type="match status" value="1"/>
</dbReference>
<dbReference type="GO" id="GO:0051793">
    <property type="term" value="P:medium-chain fatty acid catabolic process"/>
    <property type="evidence" value="ECO:0007669"/>
    <property type="project" value="TreeGrafter"/>
</dbReference>
<dbReference type="AlphaFoldDB" id="A0A369JYL4"/>
<comment type="caution">
    <text evidence="2">The sequence shown here is derived from an EMBL/GenBank/DDBJ whole genome shotgun (WGS) entry which is preliminary data.</text>
</comment>
<organism evidence="2 3">
    <name type="scientific">Hypsizygus marmoreus</name>
    <name type="common">White beech mushroom</name>
    <name type="synonym">Agaricus marmoreus</name>
    <dbReference type="NCBI Taxonomy" id="39966"/>
    <lineage>
        <taxon>Eukaryota</taxon>
        <taxon>Fungi</taxon>
        <taxon>Dikarya</taxon>
        <taxon>Basidiomycota</taxon>
        <taxon>Agaricomycotina</taxon>
        <taxon>Agaricomycetes</taxon>
        <taxon>Agaricomycetidae</taxon>
        <taxon>Agaricales</taxon>
        <taxon>Tricholomatineae</taxon>
        <taxon>Lyophyllaceae</taxon>
        <taxon>Hypsizygus</taxon>
    </lineage>
</organism>
<keyword evidence="3" id="KW-1185">Reference proteome</keyword>
<dbReference type="OrthoDB" id="5954035at2759"/>
<dbReference type="Proteomes" id="UP000076154">
    <property type="component" value="Unassembled WGS sequence"/>
</dbReference>
<dbReference type="GO" id="GO:0051792">
    <property type="term" value="P:medium-chain fatty acid biosynthetic process"/>
    <property type="evidence" value="ECO:0007669"/>
    <property type="project" value="TreeGrafter"/>
</dbReference>
<evidence type="ECO:0000256" key="1">
    <source>
        <dbReference type="ARBA" id="ARBA00010884"/>
    </source>
</evidence>
<dbReference type="EMBL" id="LUEZ02000040">
    <property type="protein sequence ID" value="RDB26320.1"/>
    <property type="molecule type" value="Genomic_DNA"/>
</dbReference>
<dbReference type="InParanoid" id="A0A369JYL4"/>
<dbReference type="InterPro" id="IPR050960">
    <property type="entry name" value="AB_hydrolase_4_sf"/>
</dbReference>
<evidence type="ECO:0000313" key="2">
    <source>
        <dbReference type="EMBL" id="RDB26320.1"/>
    </source>
</evidence>
<sequence length="462" mass="51327">MGLFTTRYAQNTTRFHFPENPIDLLVKAQLDPSASERVSLPSLLHARCSSLFAEYRPVWWLNNGHVQTIYNVMGDFSKKDRMWYRRTLLRLLDGGTIGLDFAPSDSTHLAEDTPIIVVQHGLTGGSHEAYLRAILRPACTSIEEGGLGYRAVVVTFRGCAGVPLTSPKLYTAGHTDDLRQALIYISHKYPNAPLLGLGFSLGANVMTRYVAEEGHRSRLSSACVLSCPWNMEQNGHSLVSTFLGKNIWARGMGTNLLKIVKLHQETLRTDAEHPIAQVLPSTLALRYPTLPEFDSTFTKNAGDVAHPFPFSTVDEYYRWASTDHVIEDIRVPFLAINAEDDPVVTICPMDGKGNPYVAMVLTKAGGHLGWFKAGSTSEGTERWTTKPALEWFKLMGEGVVRESSEAARIFVDENGFLREEGRENGLGCKEVGDEVPIDYFDLLLAATLFEIVLIARHKSQRA</sequence>
<gene>
    <name evidence="2" type="ORF">Hypma_006635</name>
</gene>
<proteinExistence type="inferred from homology"/>
<dbReference type="PANTHER" id="PTHR10794:SF63">
    <property type="entry name" value="ALPHA_BETA HYDROLASE 1, ISOFORM A"/>
    <property type="match status" value="1"/>
</dbReference>
<dbReference type="InterPro" id="IPR029058">
    <property type="entry name" value="AB_hydrolase_fold"/>
</dbReference>
<dbReference type="GO" id="GO:0047372">
    <property type="term" value="F:monoacylglycerol lipase activity"/>
    <property type="evidence" value="ECO:0007669"/>
    <property type="project" value="TreeGrafter"/>
</dbReference>